<sequence>MACSSAKSLLAPSSRAPSPSPSSPPSPGTLEIISGSPTNPAMSGKDFKPGDELAYVEDHTVSKIASNDPLRNVDAEFGGTEERKRLEKKLLRKLDARMSIMVVIYILNYIDRNNAAAARLRGFEEDLGLKGNQFATILSILYVGYILMQVPSNMFLNYIGKPSLYLPACMVVWGAISCLTGITHNFVGALLTRFFLGFVEAAFFPGALFLLSKWYKREELGLRTAILYCGNLSSNAFGGLIAAGILDTMEGKLGHAAWRWLFFIEGAITMAVAIMAIFILPDFPNTTRWLSPMERRLAEVRMAEDAGGEADHDTSNEGPFYGLILAVKDWKVWWLALALTSQVVGLSFNAYFPTLTATLGYNRTISLLLCAPPWAFATIVAFLNARHADKTGERFWHVAGPLIVGIIGFVIAEATMHIAGRYIALFLMAQSYAGFIVFYSWCSNSLPRPPSKRAVALALINAFSQLGNVAGSYVWPTSWGKTYRKSYGICIACFGCAIVMCYIFKLHLISLNRRLDNGEEVEGMQERRDAMEEAAELEGVTIEEIRQRRKGFRFAY</sequence>
<protein>
    <submittedName>
        <fullName evidence="9">MFS general substrate transporter</fullName>
    </submittedName>
</protein>
<keyword evidence="2" id="KW-0813">Transport</keyword>
<dbReference type="GO" id="GO:0022857">
    <property type="term" value="F:transmembrane transporter activity"/>
    <property type="evidence" value="ECO:0007669"/>
    <property type="project" value="InterPro"/>
</dbReference>
<dbReference type="EMBL" id="SSOP01000050">
    <property type="protein sequence ID" value="KAB5592924.1"/>
    <property type="molecule type" value="Genomic_DNA"/>
</dbReference>
<feature type="domain" description="Major facilitator superfamily (MFS) profile" evidence="8">
    <location>
        <begin position="97"/>
        <end position="513"/>
    </location>
</feature>
<dbReference type="Gene3D" id="1.20.1250.20">
    <property type="entry name" value="MFS general substrate transporter like domains"/>
    <property type="match status" value="2"/>
</dbReference>
<dbReference type="InterPro" id="IPR036259">
    <property type="entry name" value="MFS_trans_sf"/>
</dbReference>
<feature type="transmembrane region" description="Helical" evidence="7">
    <location>
        <begin position="131"/>
        <end position="150"/>
    </location>
</feature>
<dbReference type="PROSITE" id="PS50850">
    <property type="entry name" value="MFS"/>
    <property type="match status" value="1"/>
</dbReference>
<name>A0A5N5QMM0_9AGAM</name>
<keyword evidence="3 7" id="KW-0812">Transmembrane</keyword>
<evidence type="ECO:0000256" key="2">
    <source>
        <dbReference type="ARBA" id="ARBA00022448"/>
    </source>
</evidence>
<gene>
    <name evidence="9" type="ORF">CTheo_3635</name>
</gene>
<dbReference type="AlphaFoldDB" id="A0A5N5QMM0"/>
<dbReference type="OrthoDB" id="2985014at2759"/>
<feature type="transmembrane region" description="Helical" evidence="7">
    <location>
        <begin position="224"/>
        <end position="246"/>
    </location>
</feature>
<evidence type="ECO:0000256" key="3">
    <source>
        <dbReference type="ARBA" id="ARBA00022692"/>
    </source>
</evidence>
<reference evidence="9 10" key="1">
    <citation type="journal article" date="2019" name="Fungal Biol. Biotechnol.">
        <title>Draft genome sequence of fastidious pathogen Ceratobasidium theobromae, which causes vascular-streak dieback in Theobroma cacao.</title>
        <authorList>
            <person name="Ali S.S."/>
            <person name="Asman A."/>
            <person name="Shao J."/>
            <person name="Firmansyah A.P."/>
            <person name="Susilo A.W."/>
            <person name="Rosmana A."/>
            <person name="McMahon P."/>
            <person name="Junaid M."/>
            <person name="Guest D."/>
            <person name="Kheng T.Y."/>
            <person name="Meinhardt L.W."/>
            <person name="Bailey B.A."/>
        </authorList>
    </citation>
    <scope>NUCLEOTIDE SEQUENCE [LARGE SCALE GENOMIC DNA]</scope>
    <source>
        <strain evidence="9 10">CT2</strain>
    </source>
</reference>
<dbReference type="GO" id="GO:0016020">
    <property type="term" value="C:membrane"/>
    <property type="evidence" value="ECO:0007669"/>
    <property type="project" value="UniProtKB-SubCell"/>
</dbReference>
<dbReference type="Proteomes" id="UP000383932">
    <property type="component" value="Unassembled WGS sequence"/>
</dbReference>
<evidence type="ECO:0000256" key="1">
    <source>
        <dbReference type="ARBA" id="ARBA00004141"/>
    </source>
</evidence>
<organism evidence="9 10">
    <name type="scientific">Ceratobasidium theobromae</name>
    <dbReference type="NCBI Taxonomy" id="1582974"/>
    <lineage>
        <taxon>Eukaryota</taxon>
        <taxon>Fungi</taxon>
        <taxon>Dikarya</taxon>
        <taxon>Basidiomycota</taxon>
        <taxon>Agaricomycotina</taxon>
        <taxon>Agaricomycetes</taxon>
        <taxon>Cantharellales</taxon>
        <taxon>Ceratobasidiaceae</taxon>
        <taxon>Ceratobasidium</taxon>
    </lineage>
</organism>
<feature type="compositionally biased region" description="Pro residues" evidence="6">
    <location>
        <begin position="18"/>
        <end position="27"/>
    </location>
</feature>
<feature type="transmembrane region" description="Helical" evidence="7">
    <location>
        <begin position="422"/>
        <end position="442"/>
    </location>
</feature>
<evidence type="ECO:0000256" key="6">
    <source>
        <dbReference type="SAM" id="MobiDB-lite"/>
    </source>
</evidence>
<feature type="transmembrane region" description="Helical" evidence="7">
    <location>
        <begin position="364"/>
        <end position="383"/>
    </location>
</feature>
<feature type="transmembrane region" description="Helical" evidence="7">
    <location>
        <begin position="454"/>
        <end position="474"/>
    </location>
</feature>
<dbReference type="Pfam" id="PF07690">
    <property type="entry name" value="MFS_1"/>
    <property type="match status" value="1"/>
</dbReference>
<dbReference type="InterPro" id="IPR011701">
    <property type="entry name" value="MFS"/>
</dbReference>
<evidence type="ECO:0000256" key="4">
    <source>
        <dbReference type="ARBA" id="ARBA00022989"/>
    </source>
</evidence>
<dbReference type="SUPFAM" id="SSF103473">
    <property type="entry name" value="MFS general substrate transporter"/>
    <property type="match status" value="1"/>
</dbReference>
<accession>A0A5N5QMM0</accession>
<evidence type="ECO:0000256" key="7">
    <source>
        <dbReference type="SAM" id="Phobius"/>
    </source>
</evidence>
<dbReference type="PANTHER" id="PTHR43791">
    <property type="entry name" value="PERMEASE-RELATED"/>
    <property type="match status" value="1"/>
</dbReference>
<proteinExistence type="predicted"/>
<dbReference type="FunFam" id="1.20.1250.20:FF:000057">
    <property type="entry name" value="MFS general substrate transporter"/>
    <property type="match status" value="1"/>
</dbReference>
<feature type="compositionally biased region" description="Low complexity" evidence="6">
    <location>
        <begin position="1"/>
        <end position="17"/>
    </location>
</feature>
<feature type="transmembrane region" description="Helical" evidence="7">
    <location>
        <begin position="258"/>
        <end position="280"/>
    </location>
</feature>
<feature type="transmembrane region" description="Helical" evidence="7">
    <location>
        <begin position="486"/>
        <end position="504"/>
    </location>
</feature>
<comment type="subcellular location">
    <subcellularLocation>
        <location evidence="1">Membrane</location>
        <topology evidence="1">Multi-pass membrane protein</topology>
    </subcellularLocation>
</comment>
<keyword evidence="5 7" id="KW-0472">Membrane</keyword>
<feature type="transmembrane region" description="Helical" evidence="7">
    <location>
        <begin position="332"/>
        <end position="352"/>
    </location>
</feature>
<feature type="region of interest" description="Disordered" evidence="6">
    <location>
        <begin position="1"/>
        <end position="49"/>
    </location>
</feature>
<dbReference type="InterPro" id="IPR020846">
    <property type="entry name" value="MFS_dom"/>
</dbReference>
<dbReference type="PANTHER" id="PTHR43791:SF6">
    <property type="entry name" value="TRANSPORTER, PUTATIVE (AFU_ORTHOLOGUE AFUA_1G16690)-RELATED"/>
    <property type="match status" value="1"/>
</dbReference>
<feature type="transmembrane region" description="Helical" evidence="7">
    <location>
        <begin position="162"/>
        <end position="182"/>
    </location>
</feature>
<evidence type="ECO:0000313" key="10">
    <source>
        <dbReference type="Proteomes" id="UP000383932"/>
    </source>
</evidence>
<evidence type="ECO:0000313" key="9">
    <source>
        <dbReference type="EMBL" id="KAB5592924.1"/>
    </source>
</evidence>
<keyword evidence="10" id="KW-1185">Reference proteome</keyword>
<evidence type="ECO:0000256" key="5">
    <source>
        <dbReference type="ARBA" id="ARBA00023136"/>
    </source>
</evidence>
<feature type="transmembrane region" description="Helical" evidence="7">
    <location>
        <begin position="395"/>
        <end position="416"/>
    </location>
</feature>
<feature type="transmembrane region" description="Helical" evidence="7">
    <location>
        <begin position="194"/>
        <end position="212"/>
    </location>
</feature>
<comment type="caution">
    <text evidence="9">The sequence shown here is derived from an EMBL/GenBank/DDBJ whole genome shotgun (WGS) entry which is preliminary data.</text>
</comment>
<evidence type="ECO:0000259" key="8">
    <source>
        <dbReference type="PROSITE" id="PS50850"/>
    </source>
</evidence>
<dbReference type="FunFam" id="1.20.1250.20:FF:000013">
    <property type="entry name" value="MFS general substrate transporter"/>
    <property type="match status" value="1"/>
</dbReference>
<keyword evidence="4 7" id="KW-1133">Transmembrane helix</keyword>